<reference evidence="2 3" key="1">
    <citation type="submission" date="2024-11" db="EMBL/GenBank/DDBJ databases">
        <title>A near-complete genome assembly of Cinchona calisaya.</title>
        <authorList>
            <person name="Lian D.C."/>
            <person name="Zhao X.W."/>
            <person name="Wei L."/>
        </authorList>
    </citation>
    <scope>NUCLEOTIDE SEQUENCE [LARGE SCALE GENOMIC DNA]</scope>
    <source>
        <tissue evidence="2">Nenye</tissue>
    </source>
</reference>
<accession>A0ABD2Y719</accession>
<feature type="transmembrane region" description="Helical" evidence="1">
    <location>
        <begin position="12"/>
        <end position="36"/>
    </location>
</feature>
<evidence type="ECO:0000313" key="3">
    <source>
        <dbReference type="Proteomes" id="UP001630127"/>
    </source>
</evidence>
<keyword evidence="1" id="KW-0812">Transmembrane</keyword>
<organism evidence="2 3">
    <name type="scientific">Cinchona calisaya</name>
    <dbReference type="NCBI Taxonomy" id="153742"/>
    <lineage>
        <taxon>Eukaryota</taxon>
        <taxon>Viridiplantae</taxon>
        <taxon>Streptophyta</taxon>
        <taxon>Embryophyta</taxon>
        <taxon>Tracheophyta</taxon>
        <taxon>Spermatophyta</taxon>
        <taxon>Magnoliopsida</taxon>
        <taxon>eudicotyledons</taxon>
        <taxon>Gunneridae</taxon>
        <taxon>Pentapetalae</taxon>
        <taxon>asterids</taxon>
        <taxon>lamiids</taxon>
        <taxon>Gentianales</taxon>
        <taxon>Rubiaceae</taxon>
        <taxon>Cinchonoideae</taxon>
        <taxon>Cinchoneae</taxon>
        <taxon>Cinchona</taxon>
    </lineage>
</organism>
<dbReference type="Proteomes" id="UP001630127">
    <property type="component" value="Unassembled WGS sequence"/>
</dbReference>
<evidence type="ECO:0000313" key="2">
    <source>
        <dbReference type="EMBL" id="KAL3502816.1"/>
    </source>
</evidence>
<keyword evidence="1" id="KW-0472">Membrane</keyword>
<keyword evidence="3" id="KW-1185">Reference proteome</keyword>
<dbReference type="EMBL" id="JBJUIK010000015">
    <property type="protein sequence ID" value="KAL3502816.1"/>
    <property type="molecule type" value="Genomic_DNA"/>
</dbReference>
<sequence length="246" mass="27766">MKAKTREDVSCHIAFLANIFVVIVQGKLVLLVFVLLRSGTKLHLVGESNGIPSKNTMTEELENIMQSLSLSADEIVGDSEMQMMFGGQIHRGKTSQLRGSQELYNSGKEVEENTGSRKTATHIEVTREEVFQLGTFNNKGEQSCAETKNNEDEDFCLRNFKTETKVDVLAGKKNFNKRVKDSEMDIGVNDCLKSQRTMSNHVDGLTNEKGEVPYHHIYVELLQKNELAGDYLYRYQKFGKKLAPHV</sequence>
<gene>
    <name evidence="2" type="ORF">ACH5RR_037265</name>
</gene>
<evidence type="ECO:0000256" key="1">
    <source>
        <dbReference type="SAM" id="Phobius"/>
    </source>
</evidence>
<proteinExistence type="predicted"/>
<protein>
    <submittedName>
        <fullName evidence="2">Uncharacterized protein</fullName>
    </submittedName>
</protein>
<dbReference type="AlphaFoldDB" id="A0ABD2Y719"/>
<comment type="caution">
    <text evidence="2">The sequence shown here is derived from an EMBL/GenBank/DDBJ whole genome shotgun (WGS) entry which is preliminary data.</text>
</comment>
<keyword evidence="1" id="KW-1133">Transmembrane helix</keyword>
<name>A0ABD2Y719_9GENT</name>